<keyword evidence="2" id="KW-0472">Membrane</keyword>
<evidence type="ECO:0000313" key="4">
    <source>
        <dbReference type="Proteomes" id="UP001164909"/>
    </source>
</evidence>
<dbReference type="PANTHER" id="PTHR37305">
    <property type="entry name" value="INTEGRAL MEMBRANE PROTEIN-RELATED"/>
    <property type="match status" value="1"/>
</dbReference>
<sequence>MLLYTEIQKILKSKKFFIALIITIGLNLFYCWFVYNEENKSIESTKQYIAYTEKQIKELQQKLKKEKDDMKKRLYLEQINELNRIIQKEKLKMQYASNPKKEIEERARYYKMRYEISQKAGDYKELEINKVNYQILNENIKRKKYYSVGRQFDGWTYLLSQSYGIAFFIIIVLALLIGSGIVSDEYREGTAKILKTMPVKRSNIILSKFIATVLTVSALVIGIQIVFFIVLNLITDSFKYYDVYCNWISKYKVIGFKIYPVSDGVKLLNLLECSLLQLLTEIILILAISGAIMFFSTIFENGAFASISFFAIIIAISIFRQKILILKRPILKLLSLIFPWELSMVYTNSLPGEIEWIYASFYIVIGLNLLMTVIFVIASMKIFEHREKVL</sequence>
<feature type="transmembrane region" description="Helical" evidence="2">
    <location>
        <begin position="163"/>
        <end position="183"/>
    </location>
</feature>
<feature type="transmembrane region" description="Helical" evidence="2">
    <location>
        <begin position="204"/>
        <end position="234"/>
    </location>
</feature>
<dbReference type="EMBL" id="CP113865">
    <property type="protein sequence ID" value="WAM32783.1"/>
    <property type="molecule type" value="Genomic_DNA"/>
</dbReference>
<protein>
    <submittedName>
        <fullName evidence="3">ABC transporter permease</fullName>
    </submittedName>
</protein>
<dbReference type="RefSeq" id="WP_045169486.1">
    <property type="nucleotide sequence ID" value="NZ_CP113865.1"/>
</dbReference>
<feature type="transmembrane region" description="Helical" evidence="2">
    <location>
        <begin position="278"/>
        <end position="296"/>
    </location>
</feature>
<organism evidence="3 4">
    <name type="scientific">Caldicellulosiruptor morganii</name>
    <dbReference type="NCBI Taxonomy" id="1387555"/>
    <lineage>
        <taxon>Bacteria</taxon>
        <taxon>Bacillati</taxon>
        <taxon>Bacillota</taxon>
        <taxon>Bacillota incertae sedis</taxon>
        <taxon>Caldicellulosiruptorales</taxon>
        <taxon>Caldicellulosiruptoraceae</taxon>
        <taxon>Caldicellulosiruptor</taxon>
    </lineage>
</organism>
<evidence type="ECO:0000313" key="3">
    <source>
        <dbReference type="EMBL" id="WAM32783.1"/>
    </source>
</evidence>
<dbReference type="Pfam" id="PF12679">
    <property type="entry name" value="ABC2_membrane_2"/>
    <property type="match status" value="1"/>
</dbReference>
<evidence type="ECO:0000256" key="2">
    <source>
        <dbReference type="SAM" id="Phobius"/>
    </source>
</evidence>
<feature type="coiled-coil region" evidence="1">
    <location>
        <begin position="42"/>
        <end position="92"/>
    </location>
</feature>
<gene>
    <name evidence="3" type="ORF">OTK00_001229</name>
</gene>
<keyword evidence="1" id="KW-0175">Coiled coil</keyword>
<feature type="transmembrane region" description="Helical" evidence="2">
    <location>
        <begin position="302"/>
        <end position="319"/>
    </location>
</feature>
<keyword evidence="2" id="KW-0812">Transmembrane</keyword>
<feature type="transmembrane region" description="Helical" evidence="2">
    <location>
        <begin position="16"/>
        <end position="35"/>
    </location>
</feature>
<proteinExistence type="predicted"/>
<keyword evidence="2" id="KW-1133">Transmembrane helix</keyword>
<dbReference type="PANTHER" id="PTHR37305:SF1">
    <property type="entry name" value="MEMBRANE PROTEIN"/>
    <property type="match status" value="1"/>
</dbReference>
<feature type="transmembrane region" description="Helical" evidence="2">
    <location>
        <begin position="356"/>
        <end position="378"/>
    </location>
</feature>
<name>A0ABY7BIW7_9FIRM</name>
<dbReference type="Proteomes" id="UP001164909">
    <property type="component" value="Chromosome"/>
</dbReference>
<reference evidence="3" key="1">
    <citation type="submission" date="2022-12" db="EMBL/GenBank/DDBJ databases">
        <authorList>
            <person name="Bing R.G."/>
            <person name="Willard D.J."/>
            <person name="Manesh M.J.H."/>
            <person name="Laemthong T."/>
            <person name="Crosby J.R."/>
            <person name="Kelly R.M."/>
        </authorList>
    </citation>
    <scope>NUCLEOTIDE SEQUENCE</scope>
    <source>
        <strain evidence="3">DSM 8990</strain>
    </source>
</reference>
<evidence type="ECO:0000256" key="1">
    <source>
        <dbReference type="SAM" id="Coils"/>
    </source>
</evidence>
<keyword evidence="4" id="KW-1185">Reference proteome</keyword>
<accession>A0ABY7BIW7</accession>